<feature type="region of interest" description="Disordered" evidence="6">
    <location>
        <begin position="248"/>
        <end position="339"/>
    </location>
</feature>
<feature type="compositionally biased region" description="Low complexity" evidence="6">
    <location>
        <begin position="327"/>
        <end position="338"/>
    </location>
</feature>
<dbReference type="AlphaFoldDB" id="A0A0M9A6B0"/>
<feature type="compositionally biased region" description="Low complexity" evidence="6">
    <location>
        <begin position="260"/>
        <end position="269"/>
    </location>
</feature>
<accession>A0A0M9A6B0</accession>
<dbReference type="GO" id="GO:0006355">
    <property type="term" value="P:regulation of DNA-templated transcription"/>
    <property type="evidence" value="ECO:0007669"/>
    <property type="project" value="UniProtKB-ARBA"/>
</dbReference>
<feature type="region of interest" description="Disordered" evidence="6">
    <location>
        <begin position="550"/>
        <end position="652"/>
    </location>
</feature>
<dbReference type="InterPro" id="IPR050331">
    <property type="entry name" value="Zinc_finger"/>
</dbReference>
<keyword evidence="3 5" id="KW-0863">Zinc-finger</keyword>
<dbReference type="FunFam" id="3.30.160.60:FF:002343">
    <property type="entry name" value="Zinc finger protein 33A"/>
    <property type="match status" value="1"/>
</dbReference>
<dbReference type="PANTHER" id="PTHR16515">
    <property type="entry name" value="PR DOMAIN ZINC FINGER PROTEIN"/>
    <property type="match status" value="1"/>
</dbReference>
<evidence type="ECO:0000256" key="5">
    <source>
        <dbReference type="PROSITE-ProRule" id="PRU00042"/>
    </source>
</evidence>
<feature type="compositionally biased region" description="Acidic residues" evidence="6">
    <location>
        <begin position="606"/>
        <end position="616"/>
    </location>
</feature>
<keyword evidence="4" id="KW-0862">Zinc</keyword>
<dbReference type="FunFam" id="3.30.160.60:FF:002373">
    <property type="entry name" value="Protein krueppel"/>
    <property type="match status" value="1"/>
</dbReference>
<protein>
    <submittedName>
        <fullName evidence="8">Protein krueppel</fullName>
    </submittedName>
</protein>
<dbReference type="PANTHER" id="PTHR16515:SF58">
    <property type="entry name" value="ZINC FINGER PROTEIN 22"/>
    <property type="match status" value="1"/>
</dbReference>
<proteinExistence type="predicted"/>
<dbReference type="OrthoDB" id="654211at2759"/>
<dbReference type="SUPFAM" id="SSF57667">
    <property type="entry name" value="beta-beta-alpha zinc fingers"/>
    <property type="match status" value="3"/>
</dbReference>
<dbReference type="Proteomes" id="UP000053105">
    <property type="component" value="Unassembled WGS sequence"/>
</dbReference>
<evidence type="ECO:0000256" key="3">
    <source>
        <dbReference type="ARBA" id="ARBA00022771"/>
    </source>
</evidence>
<sequence>MLSERKKPLSIFLSDVNSAKLCVQTIRRKKMERYMYVKRHQLLTTCKSNARLPIMASYVRLIYRHRLLFYKTTTVYSTRCSLSYREKYKRYKNYTAHYSVASIPIVKDYNQTSLACNNSVKNSSVYHWIEITKKTEKILQFWAKYSRRAWHVIPAQEVKGLLTGQHLDMKQESEKQPLSPSLNNRSQVVFTGMGNAPAGLSMLTPQQLLAASRTAALMAAGIPVSLHATLAASPSLYRHHHQTLFGGWAPPTASSPPSPLHHSPGPVSPALSTKSTSRRASNVTNNNNNHNNNNVVSSSGDRITKRSTKKKAPKLKAESVQQPIEGSAPLSPLSSISPEANKDARDKVFTCGVCSRSFGYKHVLQNHERTHTGEKPFECPECHKRFTRDHHLKTHMRLHTGEKPYHCSHCDRQFVQVANLRRHLRVHTGERPYACELCAAKFSDSNQLKAHLLIHKGEKPFECEHCQMRFRRRHHLMHHKCGTGNVNLGQIARSQVGSPSLASDDLEEDIDIDIEVEVEEPEATLLQVNKKTSTSVRLARQLPSPVVTTSMPIPLNLSGIPVDLPEQTEPEDLSMSTGMHSQCRPHSQSNSVGDSPLSRSPCSDNIPEEDDEDLDTSETSSSNTIFLRNHRNKYDDRGQQDPTSYPGKKAKTTLNNPRLTLYADMYPRHTRFPDEVSKLTTELANPKLSYFVVSYIALFKLDSDDNFASCTLTNQVQELPTVSLSTLVYLNVNGNRSSRNKGLQQASE</sequence>
<dbReference type="GO" id="GO:0005634">
    <property type="term" value="C:nucleus"/>
    <property type="evidence" value="ECO:0007669"/>
    <property type="project" value="TreeGrafter"/>
</dbReference>
<dbReference type="SMART" id="SM00355">
    <property type="entry name" value="ZnF_C2H2"/>
    <property type="match status" value="4"/>
</dbReference>
<keyword evidence="1" id="KW-0479">Metal-binding</keyword>
<dbReference type="PROSITE" id="PS50157">
    <property type="entry name" value="ZINC_FINGER_C2H2_2"/>
    <property type="match status" value="4"/>
</dbReference>
<feature type="compositionally biased region" description="Polar residues" evidence="6">
    <location>
        <begin position="574"/>
        <end position="603"/>
    </location>
</feature>
<feature type="domain" description="C2H2-type" evidence="7">
    <location>
        <begin position="405"/>
        <end position="432"/>
    </location>
</feature>
<organism evidence="8 9">
    <name type="scientific">Melipona quadrifasciata</name>
    <dbReference type="NCBI Taxonomy" id="166423"/>
    <lineage>
        <taxon>Eukaryota</taxon>
        <taxon>Metazoa</taxon>
        <taxon>Ecdysozoa</taxon>
        <taxon>Arthropoda</taxon>
        <taxon>Hexapoda</taxon>
        <taxon>Insecta</taxon>
        <taxon>Pterygota</taxon>
        <taxon>Neoptera</taxon>
        <taxon>Endopterygota</taxon>
        <taxon>Hymenoptera</taxon>
        <taxon>Apocrita</taxon>
        <taxon>Aculeata</taxon>
        <taxon>Apoidea</taxon>
        <taxon>Anthophila</taxon>
        <taxon>Apidae</taxon>
        <taxon>Melipona</taxon>
    </lineage>
</organism>
<evidence type="ECO:0000256" key="2">
    <source>
        <dbReference type="ARBA" id="ARBA00022737"/>
    </source>
</evidence>
<feature type="compositionally biased region" description="Polar residues" evidence="6">
    <location>
        <begin position="270"/>
        <end position="280"/>
    </location>
</feature>
<evidence type="ECO:0000256" key="4">
    <source>
        <dbReference type="ARBA" id="ARBA00022833"/>
    </source>
</evidence>
<gene>
    <name evidence="8" type="ORF">WN51_11140</name>
</gene>
<evidence type="ECO:0000256" key="6">
    <source>
        <dbReference type="SAM" id="MobiDB-lite"/>
    </source>
</evidence>
<reference evidence="8 9" key="1">
    <citation type="submission" date="2015-07" db="EMBL/GenBank/DDBJ databases">
        <title>The genome of Melipona quadrifasciata.</title>
        <authorList>
            <person name="Pan H."/>
            <person name="Kapheim K."/>
        </authorList>
    </citation>
    <scope>NUCLEOTIDE SEQUENCE [LARGE SCALE GENOMIC DNA]</scope>
    <source>
        <strain evidence="8">0111107301</strain>
        <tissue evidence="8">Whole body</tissue>
    </source>
</reference>
<dbReference type="PROSITE" id="PS00028">
    <property type="entry name" value="ZINC_FINGER_C2H2_1"/>
    <property type="match status" value="4"/>
</dbReference>
<dbReference type="STRING" id="166423.A0A0M9A6B0"/>
<dbReference type="EMBL" id="KQ435740">
    <property type="protein sequence ID" value="KOX76813.1"/>
    <property type="molecule type" value="Genomic_DNA"/>
</dbReference>
<name>A0A0M9A6B0_9HYME</name>
<feature type="compositionally biased region" description="Basic residues" evidence="6">
    <location>
        <begin position="305"/>
        <end position="314"/>
    </location>
</feature>
<feature type="domain" description="C2H2-type" evidence="7">
    <location>
        <begin position="349"/>
        <end position="376"/>
    </location>
</feature>
<dbReference type="GO" id="GO:0008270">
    <property type="term" value="F:zinc ion binding"/>
    <property type="evidence" value="ECO:0007669"/>
    <property type="project" value="UniProtKB-KW"/>
</dbReference>
<feature type="domain" description="C2H2-type" evidence="7">
    <location>
        <begin position="377"/>
        <end position="404"/>
    </location>
</feature>
<dbReference type="FunFam" id="3.30.160.60:FF:000100">
    <property type="entry name" value="Zinc finger 45-like"/>
    <property type="match status" value="2"/>
</dbReference>
<feature type="domain" description="C2H2-type" evidence="7">
    <location>
        <begin position="433"/>
        <end position="460"/>
    </location>
</feature>
<evidence type="ECO:0000313" key="8">
    <source>
        <dbReference type="EMBL" id="KOX76813.1"/>
    </source>
</evidence>
<keyword evidence="2" id="KW-0677">Repeat</keyword>
<dbReference type="Pfam" id="PF12874">
    <property type="entry name" value="zf-met"/>
    <property type="match status" value="1"/>
</dbReference>
<evidence type="ECO:0000313" key="9">
    <source>
        <dbReference type="Proteomes" id="UP000053105"/>
    </source>
</evidence>
<dbReference type="FunFam" id="3.30.160.60:FF:000912">
    <property type="entry name" value="Zinc finger protein 660"/>
    <property type="match status" value="1"/>
</dbReference>
<evidence type="ECO:0000259" key="7">
    <source>
        <dbReference type="PROSITE" id="PS50157"/>
    </source>
</evidence>
<dbReference type="Pfam" id="PF00096">
    <property type="entry name" value="zf-C2H2"/>
    <property type="match status" value="2"/>
</dbReference>
<feature type="compositionally biased region" description="Low complexity" evidence="6">
    <location>
        <begin position="281"/>
        <end position="299"/>
    </location>
</feature>
<evidence type="ECO:0000256" key="1">
    <source>
        <dbReference type="ARBA" id="ARBA00022723"/>
    </source>
</evidence>
<keyword evidence="9" id="KW-1185">Reference proteome</keyword>
<dbReference type="Gene3D" id="3.30.160.60">
    <property type="entry name" value="Classic Zinc Finger"/>
    <property type="match status" value="5"/>
</dbReference>
<dbReference type="InterPro" id="IPR036236">
    <property type="entry name" value="Znf_C2H2_sf"/>
</dbReference>
<dbReference type="InterPro" id="IPR013087">
    <property type="entry name" value="Znf_C2H2_type"/>
</dbReference>